<dbReference type="SUPFAM" id="SSF53474">
    <property type="entry name" value="alpha/beta-Hydrolases"/>
    <property type="match status" value="1"/>
</dbReference>
<keyword evidence="2" id="KW-0378">Hydrolase</keyword>
<proteinExistence type="predicted"/>
<protein>
    <submittedName>
        <fullName evidence="2">Alpha/beta hydrolase</fullName>
    </submittedName>
</protein>
<feature type="domain" description="Alpha/beta hydrolase fold-5" evidence="1">
    <location>
        <begin position="65"/>
        <end position="228"/>
    </location>
</feature>
<accession>A0ABV8CY40</accession>
<dbReference type="InterPro" id="IPR029058">
    <property type="entry name" value="AB_hydrolase_fold"/>
</dbReference>
<reference evidence="3" key="1">
    <citation type="journal article" date="2019" name="Int. J. Syst. Evol. Microbiol.">
        <title>The Global Catalogue of Microorganisms (GCM) 10K type strain sequencing project: providing services to taxonomists for standard genome sequencing and annotation.</title>
        <authorList>
            <consortium name="The Broad Institute Genomics Platform"/>
            <consortium name="The Broad Institute Genome Sequencing Center for Infectious Disease"/>
            <person name="Wu L."/>
            <person name="Ma J."/>
        </authorList>
    </citation>
    <scope>NUCLEOTIDE SEQUENCE [LARGE SCALE GENOMIC DNA]</scope>
    <source>
        <strain evidence="3">CCUG 67170</strain>
    </source>
</reference>
<dbReference type="Proteomes" id="UP001595807">
    <property type="component" value="Unassembled WGS sequence"/>
</dbReference>
<name>A0ABV8CY40_9STRE</name>
<sequence length="245" mass="26246">MKRFKKILIGLLSLLVLLALAGLILIKTKTYTPSAEATAISQTATQNTADYLYFASQGGSQKPTIFFYAGGLVEAESYSPLAQALAEDGYPVYVIKSLLNLPVLNSDKGLKLIEEIQPDSYLLAGHSLGGVMASQNAAELVEDAHFKGLILLAAYPASSTEMSETDISVLSITASKDKVLNWTSYEEGKARLPQTTDYVSIKGGNHSQFGSYGHQAGDGQAAISSAMQLKEILTAIDQWSTTNKN</sequence>
<evidence type="ECO:0000313" key="2">
    <source>
        <dbReference type="EMBL" id="MFC3928746.1"/>
    </source>
</evidence>
<organism evidence="2 3">
    <name type="scientific">Streptococcus caprae</name>
    <dbReference type="NCBI Taxonomy" id="1640501"/>
    <lineage>
        <taxon>Bacteria</taxon>
        <taxon>Bacillati</taxon>
        <taxon>Bacillota</taxon>
        <taxon>Bacilli</taxon>
        <taxon>Lactobacillales</taxon>
        <taxon>Streptococcaceae</taxon>
        <taxon>Streptococcus</taxon>
    </lineage>
</organism>
<evidence type="ECO:0000313" key="3">
    <source>
        <dbReference type="Proteomes" id="UP001595807"/>
    </source>
</evidence>
<dbReference type="Gene3D" id="3.40.50.1820">
    <property type="entry name" value="alpha/beta hydrolase"/>
    <property type="match status" value="1"/>
</dbReference>
<evidence type="ECO:0000259" key="1">
    <source>
        <dbReference type="Pfam" id="PF12695"/>
    </source>
</evidence>
<keyword evidence="3" id="KW-1185">Reference proteome</keyword>
<dbReference type="RefSeq" id="WP_380427587.1">
    <property type="nucleotide sequence ID" value="NZ_JBHRZV010000051.1"/>
</dbReference>
<gene>
    <name evidence="2" type="ORF">ACFORF_09270</name>
</gene>
<dbReference type="InterPro" id="IPR029059">
    <property type="entry name" value="AB_hydrolase_5"/>
</dbReference>
<comment type="caution">
    <text evidence="2">The sequence shown here is derived from an EMBL/GenBank/DDBJ whole genome shotgun (WGS) entry which is preliminary data.</text>
</comment>
<dbReference type="GO" id="GO:0016787">
    <property type="term" value="F:hydrolase activity"/>
    <property type="evidence" value="ECO:0007669"/>
    <property type="project" value="UniProtKB-KW"/>
</dbReference>
<dbReference type="Pfam" id="PF12695">
    <property type="entry name" value="Abhydrolase_5"/>
    <property type="match status" value="1"/>
</dbReference>
<dbReference type="EMBL" id="JBHRZV010000051">
    <property type="protein sequence ID" value="MFC3928746.1"/>
    <property type="molecule type" value="Genomic_DNA"/>
</dbReference>